<feature type="non-terminal residue" evidence="1">
    <location>
        <position position="1"/>
    </location>
</feature>
<protein>
    <submittedName>
        <fullName evidence="1">Uncharacterized protein</fullName>
    </submittedName>
</protein>
<dbReference type="Pfam" id="PF11104">
    <property type="entry name" value="PilM_2"/>
    <property type="match status" value="1"/>
</dbReference>
<proteinExistence type="predicted"/>
<dbReference type="InterPro" id="IPR043129">
    <property type="entry name" value="ATPase_NBD"/>
</dbReference>
<organism evidence="1">
    <name type="scientific">marine sediment metagenome</name>
    <dbReference type="NCBI Taxonomy" id="412755"/>
    <lineage>
        <taxon>unclassified sequences</taxon>
        <taxon>metagenomes</taxon>
        <taxon>ecological metagenomes</taxon>
    </lineage>
</organism>
<sequence length="211" mass="23404">TMPLEAGLVSQGLIVDEAQVVEKVKELFKLQKLGMGKVIAGISGHDSVYRIITLPELPEAVLPEAVKREAKRVIPVPLEEVYLSYQPIPTTQGETNVFLAAFPRNIVDMLYQTLHKAGLQPYMMDLAPLALCRAANQSRSIIVNDRADHLDIIVIVDRVPQLIRRLSLPSEAESPAERLTTVTEEVERTIAFYNSSHQQEPLDAAVPMLVC</sequence>
<evidence type="ECO:0000313" key="1">
    <source>
        <dbReference type="EMBL" id="GAH17493.1"/>
    </source>
</evidence>
<accession>X1F9T6</accession>
<dbReference type="SUPFAM" id="SSF53067">
    <property type="entry name" value="Actin-like ATPase domain"/>
    <property type="match status" value="1"/>
</dbReference>
<dbReference type="InterPro" id="IPR005883">
    <property type="entry name" value="PilM"/>
</dbReference>
<dbReference type="PANTHER" id="PTHR32432:SF3">
    <property type="entry name" value="ETHANOLAMINE UTILIZATION PROTEIN EUTJ"/>
    <property type="match status" value="1"/>
</dbReference>
<reference evidence="1" key="1">
    <citation type="journal article" date="2014" name="Front. Microbiol.">
        <title>High frequency of phylogenetically diverse reductive dehalogenase-homologous genes in deep subseafloor sedimentary metagenomes.</title>
        <authorList>
            <person name="Kawai M."/>
            <person name="Futagami T."/>
            <person name="Toyoda A."/>
            <person name="Takaki Y."/>
            <person name="Nishi S."/>
            <person name="Hori S."/>
            <person name="Arai W."/>
            <person name="Tsubouchi T."/>
            <person name="Morono Y."/>
            <person name="Uchiyama I."/>
            <person name="Ito T."/>
            <person name="Fujiyama A."/>
            <person name="Inagaki F."/>
            <person name="Takami H."/>
        </authorList>
    </citation>
    <scope>NUCLEOTIDE SEQUENCE</scope>
    <source>
        <strain evidence="1">Expedition CK06-06</strain>
    </source>
</reference>
<gene>
    <name evidence="1" type="ORF">S01H4_58902</name>
</gene>
<dbReference type="PANTHER" id="PTHR32432">
    <property type="entry name" value="CELL DIVISION PROTEIN FTSA-RELATED"/>
    <property type="match status" value="1"/>
</dbReference>
<dbReference type="InterPro" id="IPR050696">
    <property type="entry name" value="FtsA/MreB"/>
</dbReference>
<name>X1F9T6_9ZZZZ</name>
<dbReference type="Gene3D" id="3.30.1490.300">
    <property type="match status" value="1"/>
</dbReference>
<dbReference type="EMBL" id="BART01034472">
    <property type="protein sequence ID" value="GAH17493.1"/>
    <property type="molecule type" value="Genomic_DNA"/>
</dbReference>
<comment type="caution">
    <text evidence="1">The sequence shown here is derived from an EMBL/GenBank/DDBJ whole genome shotgun (WGS) entry which is preliminary data.</text>
</comment>
<dbReference type="AlphaFoldDB" id="X1F9T6"/>
<feature type="non-terminal residue" evidence="1">
    <location>
        <position position="211"/>
    </location>
</feature>